<protein>
    <submittedName>
        <fullName evidence="1">Uncharacterized protein</fullName>
    </submittedName>
</protein>
<accession>A0ACC3Z785</accession>
<name>A0ACC3Z785_COLTU</name>
<dbReference type="Proteomes" id="UP000805649">
    <property type="component" value="Unassembled WGS sequence"/>
</dbReference>
<keyword evidence="2" id="KW-1185">Reference proteome</keyword>
<reference evidence="1 2" key="1">
    <citation type="journal article" date="2020" name="Phytopathology">
        <title>Genome Sequence Resources of Colletotrichum truncatum, C. plurivorum, C. musicola, and C. sojae: Four Species Pathogenic to Soybean (Glycine max).</title>
        <authorList>
            <person name="Rogerio F."/>
            <person name="Boufleur T.R."/>
            <person name="Ciampi-Guillardi M."/>
            <person name="Sukno S.A."/>
            <person name="Thon M.R."/>
            <person name="Massola Junior N.S."/>
            <person name="Baroncelli R."/>
        </authorList>
    </citation>
    <scope>NUCLEOTIDE SEQUENCE [LARGE SCALE GENOMIC DNA]</scope>
    <source>
        <strain evidence="1 2">CMES1059</strain>
    </source>
</reference>
<evidence type="ECO:0000313" key="1">
    <source>
        <dbReference type="EMBL" id="KAL0939973.1"/>
    </source>
</evidence>
<gene>
    <name evidence="1" type="ORF">CTRU02_206583</name>
</gene>
<evidence type="ECO:0000313" key="2">
    <source>
        <dbReference type="Proteomes" id="UP000805649"/>
    </source>
</evidence>
<comment type="caution">
    <text evidence="1">The sequence shown here is derived from an EMBL/GenBank/DDBJ whole genome shotgun (WGS) entry which is preliminary data.</text>
</comment>
<sequence>MPSHFGVHTTILAGLMLLGNSGALADVTYCTSNSAIQYSSCYNLVDAVRREVDSGNNFQQYAGSASAYSYQGCYATWCNMNTGWGRSMDADTFGDAIYDILDTCWNNQQQDSNAKEAGYRMLDGFDTKPSAVVCLSKSRRPSSCPC</sequence>
<proteinExistence type="predicted"/>
<organism evidence="1 2">
    <name type="scientific">Colletotrichum truncatum</name>
    <name type="common">Anthracnose fungus</name>
    <name type="synonym">Colletotrichum capsici</name>
    <dbReference type="NCBI Taxonomy" id="5467"/>
    <lineage>
        <taxon>Eukaryota</taxon>
        <taxon>Fungi</taxon>
        <taxon>Dikarya</taxon>
        <taxon>Ascomycota</taxon>
        <taxon>Pezizomycotina</taxon>
        <taxon>Sordariomycetes</taxon>
        <taxon>Hypocreomycetidae</taxon>
        <taxon>Glomerellales</taxon>
        <taxon>Glomerellaceae</taxon>
        <taxon>Colletotrichum</taxon>
        <taxon>Colletotrichum truncatum species complex</taxon>
    </lineage>
</organism>
<dbReference type="EMBL" id="VUJX02000003">
    <property type="protein sequence ID" value="KAL0939973.1"/>
    <property type="molecule type" value="Genomic_DNA"/>
</dbReference>